<organism evidence="1 2">
    <name type="scientific">Alteromonas mediterranea 615</name>
    <dbReference type="NCBI Taxonomy" id="1300253"/>
    <lineage>
        <taxon>Bacteria</taxon>
        <taxon>Pseudomonadati</taxon>
        <taxon>Pseudomonadota</taxon>
        <taxon>Gammaproteobacteria</taxon>
        <taxon>Alteromonadales</taxon>
        <taxon>Alteromonadaceae</taxon>
        <taxon>Alteromonas/Salinimonas group</taxon>
        <taxon>Alteromonas</taxon>
    </lineage>
</organism>
<evidence type="ECO:0000313" key="2">
    <source>
        <dbReference type="Proteomes" id="UP000014909"/>
    </source>
</evidence>
<name>S5AD20_9ALTE</name>
<proteinExistence type="predicted"/>
<reference evidence="1 2" key="1">
    <citation type="journal article" date="2013" name="Genome Biol. Evol.">
        <title>Genomic Diversity of "Deep Ecotype" Alteromonas macleodii Isolates: Evidence for Pan-Mediterranean Clonal Frames.</title>
        <authorList>
            <person name="Lopez-Perez M."/>
            <person name="Gonzaga A."/>
            <person name="Rodriguez-Valera F."/>
        </authorList>
    </citation>
    <scope>NUCLEOTIDE SEQUENCE [LARGE SCALE GENOMIC DNA]</scope>
    <source>
        <strain evidence="2">'English Channel 615'</strain>
    </source>
</reference>
<dbReference type="KEGG" id="amh:I633_04375"/>
<dbReference type="EMBL" id="CP004846">
    <property type="protein sequence ID" value="AGP77119.1"/>
    <property type="molecule type" value="Genomic_DNA"/>
</dbReference>
<sequence>MLQGSFATFGYLGAASLLEKAGINEHRAQRRIIVGKRAVANTVIKKGCP</sequence>
<accession>S5AD20</accession>
<dbReference type="BioCyc" id="AMAC1300253:G12YX-696-MONOMER"/>
<evidence type="ECO:0000313" key="1">
    <source>
        <dbReference type="EMBL" id="AGP77119.1"/>
    </source>
</evidence>
<dbReference type="Proteomes" id="UP000014909">
    <property type="component" value="Chromosome"/>
</dbReference>
<dbReference type="AlphaFoldDB" id="S5AD20"/>
<gene>
    <name evidence="1" type="ORF">I633_04375</name>
</gene>
<dbReference type="HOGENOM" id="CLU_3131565_0_0_6"/>
<protein>
    <submittedName>
        <fullName evidence="1">Uncharacterized protein</fullName>
    </submittedName>
</protein>